<proteinExistence type="predicted"/>
<organism evidence="1 2">
    <name type="scientific">Waddlia chondrophila (strain ATCC VR-1470 / WSU 86-1044)</name>
    <dbReference type="NCBI Taxonomy" id="716544"/>
    <lineage>
        <taxon>Bacteria</taxon>
        <taxon>Pseudomonadati</taxon>
        <taxon>Chlamydiota</taxon>
        <taxon>Chlamydiia</taxon>
        <taxon>Parachlamydiales</taxon>
        <taxon>Waddliaceae</taxon>
        <taxon>Waddlia</taxon>
    </lineage>
</organism>
<dbReference type="RefSeq" id="WP_013181981.1">
    <property type="nucleotide sequence ID" value="NC_014225.1"/>
</dbReference>
<evidence type="ECO:0000313" key="2">
    <source>
        <dbReference type="Proteomes" id="UP000001505"/>
    </source>
</evidence>
<dbReference type="EMBL" id="CP001928">
    <property type="protein sequence ID" value="ADI38267.1"/>
    <property type="molecule type" value="Genomic_DNA"/>
</dbReference>
<accession>D6YVV6</accession>
<dbReference type="Proteomes" id="UP000001505">
    <property type="component" value="Chromosome"/>
</dbReference>
<protein>
    <submittedName>
        <fullName evidence="1">Uncharacterized protein</fullName>
    </submittedName>
</protein>
<dbReference type="Pfam" id="PF03692">
    <property type="entry name" value="CxxCxxCC"/>
    <property type="match status" value="1"/>
</dbReference>
<dbReference type="HOGENOM" id="CLU_125010_1_0_0"/>
<gene>
    <name evidence="1" type="ordered locus">wcw_0905</name>
</gene>
<dbReference type="KEGG" id="wch:wcw_0905"/>
<dbReference type="OrthoDB" id="9810361at2"/>
<dbReference type="InterPro" id="IPR005358">
    <property type="entry name" value="Puta_zinc/iron-chelating_dom"/>
</dbReference>
<reference evidence="1 2" key="1">
    <citation type="journal article" date="2010" name="PLoS ONE">
        <title>The Waddlia genome: a window into chlamydial biology.</title>
        <authorList>
            <person name="Bertelli C."/>
            <person name="Collyn F."/>
            <person name="Croxatto A."/>
            <person name="Ruckert C."/>
            <person name="Polkinghorne A."/>
            <person name="Kebbi-Beghdadi C."/>
            <person name="Goesmann A."/>
            <person name="Vaughan L."/>
            <person name="Greub G."/>
        </authorList>
    </citation>
    <scope>NUCLEOTIDE SEQUENCE [LARGE SCALE GENOMIC DNA]</scope>
    <source>
        <strain evidence="2">ATCC VR-1470 / WSU 86-1044</strain>
    </source>
</reference>
<dbReference type="STRING" id="716544.wcw_0905"/>
<dbReference type="AlphaFoldDB" id="D6YVV6"/>
<dbReference type="PANTHER" id="PTHR35866">
    <property type="entry name" value="PUTATIVE-RELATED"/>
    <property type="match status" value="1"/>
</dbReference>
<keyword evidence="2" id="KW-1185">Reference proteome</keyword>
<dbReference type="PANTHER" id="PTHR35866:SF1">
    <property type="entry name" value="YKGJ FAMILY CYSTEINE CLUSTER PROTEIN"/>
    <property type="match status" value="1"/>
</dbReference>
<sequence>MSNPLKMAQEEPWYAEGLAFECTGCGNCCTGSPGYVWVNEQEVEAIAEYLKIPIDKFRKTYLRQKEGRFALVELKYKNYDCIFLKDNKCSIYPVRPVQCRTYPWWIANLSSKEAWENAAKTCEGMHCKSPIVPKETIENELAKNP</sequence>
<name>D6YVV6_WADCW</name>
<dbReference type="eggNOG" id="COG0727">
    <property type="taxonomic scope" value="Bacteria"/>
</dbReference>
<evidence type="ECO:0000313" key="1">
    <source>
        <dbReference type="EMBL" id="ADI38267.1"/>
    </source>
</evidence>